<evidence type="ECO:0000313" key="3">
    <source>
        <dbReference type="Proteomes" id="UP000219036"/>
    </source>
</evidence>
<name>A0A285NVH9_9AQUI</name>
<gene>
    <name evidence="2" type="ORF">SAMN06265182_2130</name>
</gene>
<feature type="coiled-coil region" evidence="1">
    <location>
        <begin position="86"/>
        <end position="113"/>
    </location>
</feature>
<protein>
    <recommendedName>
        <fullName evidence="4">DUF4376 domain-containing protein</fullName>
    </recommendedName>
</protein>
<keyword evidence="3" id="KW-1185">Reference proteome</keyword>
<evidence type="ECO:0008006" key="4">
    <source>
        <dbReference type="Google" id="ProtNLM"/>
    </source>
</evidence>
<dbReference type="EMBL" id="OBEI01000018">
    <property type="protein sequence ID" value="SNZ11886.1"/>
    <property type="molecule type" value="Genomic_DNA"/>
</dbReference>
<dbReference type="AlphaFoldDB" id="A0A285NVH9"/>
<evidence type="ECO:0000256" key="1">
    <source>
        <dbReference type="SAM" id="Coils"/>
    </source>
</evidence>
<sequence>MKYYIVEDLIQGLLNPGSLVPDVNYLRYNPKTKEVIDIRKLPQPYTFYIDEKGIKHIIQAEPSWQPLDCTWYDELVFDTTTNQWRVKTADEKLAELKEEKQKQLLQLEKSRLQKVLDKYGYNGLADVQLYASQNDSEAQNILNWYQKYDDLIWQYIDNDLATFTSVDELLAIDMKNIEEQIYQQSIEQNPLPSQG</sequence>
<dbReference type="RefSeq" id="WP_097001262.1">
    <property type="nucleotide sequence ID" value="NZ_OBEI01000018.1"/>
</dbReference>
<dbReference type="OrthoDB" id="5814322at2"/>
<accession>A0A285NVH9</accession>
<reference evidence="3" key="1">
    <citation type="submission" date="2017-09" db="EMBL/GenBank/DDBJ databases">
        <authorList>
            <person name="Varghese N."/>
            <person name="Submissions S."/>
        </authorList>
    </citation>
    <scope>NUCLEOTIDE SEQUENCE [LARGE SCALE GENOMIC DNA]</scope>
    <source>
        <strain evidence="3">DSM 15103</strain>
    </source>
</reference>
<keyword evidence="1" id="KW-0175">Coiled coil</keyword>
<proteinExistence type="predicted"/>
<evidence type="ECO:0000313" key="2">
    <source>
        <dbReference type="EMBL" id="SNZ11886.1"/>
    </source>
</evidence>
<organism evidence="2 3">
    <name type="scientific">Persephonella hydrogeniphila</name>
    <dbReference type="NCBI Taxonomy" id="198703"/>
    <lineage>
        <taxon>Bacteria</taxon>
        <taxon>Pseudomonadati</taxon>
        <taxon>Aquificota</taxon>
        <taxon>Aquificia</taxon>
        <taxon>Aquificales</taxon>
        <taxon>Hydrogenothermaceae</taxon>
        <taxon>Persephonella</taxon>
    </lineage>
</organism>
<dbReference type="Proteomes" id="UP000219036">
    <property type="component" value="Unassembled WGS sequence"/>
</dbReference>